<keyword evidence="2" id="KW-0472">Membrane</keyword>
<organism evidence="4 5">
    <name type="scientific">Bombus vosnesenskii</name>
    <dbReference type="NCBI Taxonomy" id="207650"/>
    <lineage>
        <taxon>Eukaryota</taxon>
        <taxon>Metazoa</taxon>
        <taxon>Ecdysozoa</taxon>
        <taxon>Arthropoda</taxon>
        <taxon>Hexapoda</taxon>
        <taxon>Insecta</taxon>
        <taxon>Pterygota</taxon>
        <taxon>Neoptera</taxon>
        <taxon>Endopterygota</taxon>
        <taxon>Hymenoptera</taxon>
        <taxon>Apocrita</taxon>
        <taxon>Aculeata</taxon>
        <taxon>Apoidea</taxon>
        <taxon>Anthophila</taxon>
        <taxon>Apidae</taxon>
        <taxon>Bombus</taxon>
        <taxon>Pyrobombus</taxon>
    </lineage>
</organism>
<dbReference type="RefSeq" id="XP_033364833.1">
    <property type="nucleotide sequence ID" value="XM_033508942.1"/>
</dbReference>
<dbReference type="InterPro" id="IPR040346">
    <property type="entry name" value="GEX1/Brambleberry"/>
</dbReference>
<proteinExistence type="predicted"/>
<reference evidence="5 6" key="1">
    <citation type="submission" date="2025-04" db="UniProtKB">
        <authorList>
            <consortium name="RefSeq"/>
        </authorList>
    </citation>
    <scope>IDENTIFICATION</scope>
    <source>
        <tissue evidence="5 6">Muscle</tissue>
    </source>
</reference>
<keyword evidence="1" id="KW-0175">Coiled coil</keyword>
<evidence type="ECO:0000256" key="2">
    <source>
        <dbReference type="SAM" id="Phobius"/>
    </source>
</evidence>
<keyword evidence="3" id="KW-0732">Signal</keyword>
<evidence type="ECO:0000313" key="7">
    <source>
        <dbReference type="RefSeq" id="XP_033364833.1"/>
    </source>
</evidence>
<keyword evidence="4" id="KW-1185">Reference proteome</keyword>
<feature type="signal peptide" evidence="3">
    <location>
        <begin position="1"/>
        <end position="18"/>
    </location>
</feature>
<dbReference type="KEGG" id="bvk:117242355"/>
<evidence type="ECO:0000256" key="3">
    <source>
        <dbReference type="SAM" id="SignalP"/>
    </source>
</evidence>
<feature type="chain" id="PRO_5044643983" evidence="3">
    <location>
        <begin position="19"/>
        <end position="649"/>
    </location>
</feature>
<evidence type="ECO:0000313" key="5">
    <source>
        <dbReference type="RefSeq" id="XP_033364831.1"/>
    </source>
</evidence>
<dbReference type="GeneID" id="117242355"/>
<keyword evidence="2" id="KW-0812">Transmembrane</keyword>
<keyword evidence="2" id="KW-1133">Transmembrane helix</keyword>
<feature type="transmembrane region" description="Helical" evidence="2">
    <location>
        <begin position="418"/>
        <end position="438"/>
    </location>
</feature>
<evidence type="ECO:0000256" key="1">
    <source>
        <dbReference type="SAM" id="Coils"/>
    </source>
</evidence>
<feature type="transmembrane region" description="Helical" evidence="2">
    <location>
        <begin position="369"/>
        <end position="387"/>
    </location>
</feature>
<dbReference type="RefSeq" id="XP_033364831.1">
    <property type="nucleotide sequence ID" value="XM_033508940.1"/>
</dbReference>
<gene>
    <name evidence="5 6 7" type="primary">LOC117242355</name>
</gene>
<dbReference type="RefSeq" id="XP_033364832.1">
    <property type="nucleotide sequence ID" value="XM_033508941.1"/>
</dbReference>
<evidence type="ECO:0000313" key="6">
    <source>
        <dbReference type="RefSeq" id="XP_033364832.1"/>
    </source>
</evidence>
<dbReference type="PANTHER" id="PTHR33538">
    <property type="entry name" value="PROTEIN GAMETE EXPRESSED 1"/>
    <property type="match status" value="1"/>
</dbReference>
<dbReference type="Proteomes" id="UP000504631">
    <property type="component" value="Unplaced"/>
</dbReference>
<dbReference type="PANTHER" id="PTHR33538:SF1">
    <property type="entry name" value="PROTEIN BRAMBLEBERRY"/>
    <property type="match status" value="1"/>
</dbReference>
<dbReference type="AlphaFoldDB" id="A0A6J3LJH4"/>
<accession>A0A6J3LJH4</accession>
<protein>
    <submittedName>
        <fullName evidence="5 6">Protein brambleberry-like</fullName>
    </submittedName>
</protein>
<feature type="coiled-coil region" evidence="1">
    <location>
        <begin position="246"/>
        <end position="280"/>
    </location>
</feature>
<evidence type="ECO:0000313" key="4">
    <source>
        <dbReference type="Proteomes" id="UP000504631"/>
    </source>
</evidence>
<sequence length="649" mass="74174">MVYIHLLVLSLMSITCQGDYASVFKWIWGKDTDDTTVLVADGVPLISIPYESMTEDEKFLQEAAKFTEIQVSSPLETCQHKVIMKIKTSCSELSEEQLAKLSVNLLNCQSAVEGRKIFPCTEEMSLKQCTTDMDADMWNAYHLMSNRARAVCYAARSTQFRALTELTVNKLMQTAHTQIKTLSSLKEGQDRLEEQTVEALSSLSDGNKALLEQQKRLKDAQASAHNLVTTNLRELNNEKALIRSGHAQLAAMADDIRRKLEEANKNLEQQAIERSENHKEILEDLLNIQLQAQLIWDKIESSTDRIFAQHAAALVQYEQTLQKLGQINDTIQYIWNITNTMRAEIDEKLNWLTNYIGDTGEQMYQVYRISLHIVYLLFAMVIAAFLHAPLLTRVTILGLVPLNLVSFLKHGMDACLDFVSMSVLIFLITMMHFLMVGIQRLFGAKRRETRSDPIQTIYKNGHANSTAEYVSSSYTAQSRHLPISFYTNLKRSTWKIYGFVRYQINRSIQKFSSLIQAATSWSKQRLMPREELSCSYTSSRRNREDLVCNYEQEYPSMSEDNTYFEHSNLMNENNGSIDDLELLVDANDLRRRLKKVENSVSRSSYSRQHSPSRSISSTSSRAICNGITLSGRRCRLYAISGLYCSKHSF</sequence>
<name>A0A6J3LJH4_9HYME</name>